<proteinExistence type="inferred from homology"/>
<evidence type="ECO:0000256" key="5">
    <source>
        <dbReference type="ARBA" id="ARBA00022840"/>
    </source>
</evidence>
<dbReference type="GO" id="GO:0005829">
    <property type="term" value="C:cytosol"/>
    <property type="evidence" value="ECO:0007669"/>
    <property type="project" value="TreeGrafter"/>
</dbReference>
<evidence type="ECO:0000256" key="4">
    <source>
        <dbReference type="ARBA" id="ARBA00022777"/>
    </source>
</evidence>
<gene>
    <name evidence="8" type="ORF">CJ191_08055</name>
</gene>
<dbReference type="EC" id="2.7.1.144" evidence="6"/>
<evidence type="ECO:0000256" key="6">
    <source>
        <dbReference type="PIRNR" id="PIRNR000535"/>
    </source>
</evidence>
<accession>A0A2N6UCC2</accession>
<dbReference type="GO" id="GO:0005524">
    <property type="term" value="F:ATP binding"/>
    <property type="evidence" value="ECO:0007669"/>
    <property type="project" value="UniProtKB-KW"/>
</dbReference>
<sequence length="325" mass="35675">MIMILTITLNPSMDFIYSVDDFVLGANNRTNLPVKMPGGKGINCTRALMYLKADVLAYTVLGGENGNAIRKYLENENMPLISKKISENSRNSYTIMHNGGIQTEIVENGPKISKLESNEIIDDIINIVNGEERINIVTVNGSINNDNDFYYVSLLTALRENVSRKLVIIMDQSKKSLNNIVNNSVYSPDFIKPNEVEFAELFNMNSEEISKESIISKLTETKSKIPNILVSLGGNGAIAKFSGNIYEVSIPSIKVVNPTGSGDSTVAGVASAIARNYNDKDIIRYAMACGMANTLEEGVGVLSLDNVENLFEQIEVTLVSEEIKK</sequence>
<dbReference type="PIRSF" id="PIRSF000535">
    <property type="entry name" value="1PFK/6PFK/LacC"/>
    <property type="match status" value="1"/>
</dbReference>
<keyword evidence="6" id="KW-0423">Lactose metabolism</keyword>
<dbReference type="InterPro" id="IPR011611">
    <property type="entry name" value="PfkB_dom"/>
</dbReference>
<evidence type="ECO:0000313" key="9">
    <source>
        <dbReference type="Proteomes" id="UP000235701"/>
    </source>
</evidence>
<dbReference type="PROSITE" id="PS00584">
    <property type="entry name" value="PFKB_KINASES_2"/>
    <property type="match status" value="1"/>
</dbReference>
<organism evidence="8 9">
    <name type="scientific">Aerococcus viridans</name>
    <dbReference type="NCBI Taxonomy" id="1377"/>
    <lineage>
        <taxon>Bacteria</taxon>
        <taxon>Bacillati</taxon>
        <taxon>Bacillota</taxon>
        <taxon>Bacilli</taxon>
        <taxon>Lactobacillales</taxon>
        <taxon>Aerococcaceae</taxon>
        <taxon>Aerococcus</taxon>
    </lineage>
</organism>
<dbReference type="AlphaFoldDB" id="A0A2N6UCC2"/>
<dbReference type="Proteomes" id="UP000235701">
    <property type="component" value="Unassembled WGS sequence"/>
</dbReference>
<evidence type="ECO:0000256" key="2">
    <source>
        <dbReference type="ARBA" id="ARBA00022679"/>
    </source>
</evidence>
<evidence type="ECO:0000256" key="3">
    <source>
        <dbReference type="ARBA" id="ARBA00022741"/>
    </source>
</evidence>
<keyword evidence="5 6" id="KW-0067">ATP-binding</keyword>
<keyword evidence="2 6" id="KW-0808">Transferase</keyword>
<feature type="domain" description="Carbohydrate kinase PfkB" evidence="7">
    <location>
        <begin position="13"/>
        <end position="300"/>
    </location>
</feature>
<dbReference type="InterPro" id="IPR029056">
    <property type="entry name" value="Ribokinase-like"/>
</dbReference>
<dbReference type="GO" id="GO:2001059">
    <property type="term" value="P:D-tagatose 6-phosphate catabolic process"/>
    <property type="evidence" value="ECO:0007669"/>
    <property type="project" value="UniProtKB-UniPathway"/>
</dbReference>
<protein>
    <recommendedName>
        <fullName evidence="6">Tagatose-6-phosphate kinase</fullName>
        <ecNumber evidence="6">2.7.1.144</ecNumber>
    </recommendedName>
</protein>
<dbReference type="OrthoDB" id="9801219at2"/>
<dbReference type="InterPro" id="IPR002173">
    <property type="entry name" value="Carboh/pur_kinase_PfkB_CS"/>
</dbReference>
<comment type="similarity">
    <text evidence="6">Belongs to the carbohydrate kinase PfkB family. LacC subfamily.</text>
</comment>
<dbReference type="EMBL" id="PNHQ01000023">
    <property type="protein sequence ID" value="PMC79199.1"/>
    <property type="molecule type" value="Genomic_DNA"/>
</dbReference>
<dbReference type="InterPro" id="IPR017583">
    <property type="entry name" value="Tagatose/fructose_Pkinase"/>
</dbReference>
<dbReference type="PANTHER" id="PTHR46566">
    <property type="entry name" value="1-PHOSPHOFRUCTOKINASE-RELATED"/>
    <property type="match status" value="1"/>
</dbReference>
<keyword evidence="4" id="KW-0418">Kinase</keyword>
<dbReference type="GO" id="GO:0009024">
    <property type="term" value="F:tagatose-6-phosphate kinase activity"/>
    <property type="evidence" value="ECO:0007669"/>
    <property type="project" value="UniProtKB-EC"/>
</dbReference>
<name>A0A2N6UCC2_9LACT</name>
<dbReference type="GO" id="GO:0005988">
    <property type="term" value="P:lactose metabolic process"/>
    <property type="evidence" value="ECO:0007669"/>
    <property type="project" value="UniProtKB-KW"/>
</dbReference>
<dbReference type="Gene3D" id="3.40.1190.20">
    <property type="match status" value="1"/>
</dbReference>
<dbReference type="NCBIfam" id="TIGR03168">
    <property type="entry name" value="1-PFK"/>
    <property type="match status" value="1"/>
</dbReference>
<dbReference type="Pfam" id="PF00294">
    <property type="entry name" value="PfkB"/>
    <property type="match status" value="1"/>
</dbReference>
<dbReference type="SUPFAM" id="SSF53613">
    <property type="entry name" value="Ribokinase-like"/>
    <property type="match status" value="1"/>
</dbReference>
<comment type="pathway">
    <text evidence="6">Carbohydrate metabolism; D-tagatose 6-phosphate degradation; D-glyceraldehyde 3-phosphate and glycerone phosphate from D-tagatose 6-phosphate: step 1/2.</text>
</comment>
<keyword evidence="3 6" id="KW-0547">Nucleotide-binding</keyword>
<dbReference type="GO" id="GO:0008443">
    <property type="term" value="F:phosphofructokinase activity"/>
    <property type="evidence" value="ECO:0007669"/>
    <property type="project" value="TreeGrafter"/>
</dbReference>
<dbReference type="PANTHER" id="PTHR46566:SF5">
    <property type="entry name" value="1-PHOSPHOFRUCTOKINASE"/>
    <property type="match status" value="1"/>
</dbReference>
<comment type="catalytic activity">
    <reaction evidence="6">
        <text>D-tagatofuranose 6-phosphate + ATP = D-tagatofuranose 1,6-bisphosphate + ADP + H(+)</text>
        <dbReference type="Rhea" id="RHEA:12420"/>
        <dbReference type="ChEBI" id="CHEBI:15378"/>
        <dbReference type="ChEBI" id="CHEBI:30616"/>
        <dbReference type="ChEBI" id="CHEBI:58694"/>
        <dbReference type="ChEBI" id="CHEBI:58695"/>
        <dbReference type="ChEBI" id="CHEBI:456216"/>
        <dbReference type="EC" id="2.7.1.144"/>
    </reaction>
</comment>
<evidence type="ECO:0000256" key="1">
    <source>
        <dbReference type="ARBA" id="ARBA00005380"/>
    </source>
</evidence>
<dbReference type="CDD" id="cd01164">
    <property type="entry name" value="FruK_PfkB_like"/>
    <property type="match status" value="1"/>
</dbReference>
<evidence type="ECO:0000313" key="8">
    <source>
        <dbReference type="EMBL" id="PMC79199.1"/>
    </source>
</evidence>
<keyword evidence="9" id="KW-1185">Reference proteome</keyword>
<evidence type="ECO:0000259" key="7">
    <source>
        <dbReference type="Pfam" id="PF00294"/>
    </source>
</evidence>
<comment type="caution">
    <text evidence="8">The sequence shown here is derived from an EMBL/GenBank/DDBJ whole genome shotgun (WGS) entry which is preliminary data.</text>
</comment>
<comment type="similarity">
    <text evidence="1">Belongs to the carbohydrate kinase pfkB family.</text>
</comment>
<reference evidence="8 9" key="1">
    <citation type="submission" date="2017-09" db="EMBL/GenBank/DDBJ databases">
        <title>Bacterial strain isolated from the female urinary microbiota.</title>
        <authorList>
            <person name="Thomas-White K."/>
            <person name="Kumar N."/>
            <person name="Forster S."/>
            <person name="Putonti C."/>
            <person name="Lawley T."/>
            <person name="Wolfe A.J."/>
        </authorList>
    </citation>
    <scope>NUCLEOTIDE SEQUENCE [LARGE SCALE GENOMIC DNA]</scope>
    <source>
        <strain evidence="8 9">UMB0240</strain>
    </source>
</reference>
<dbReference type="UniPathway" id="UPA00704">
    <property type="reaction ID" value="UER00715"/>
</dbReference>